<dbReference type="EMBL" id="ML119679">
    <property type="protein sequence ID" value="RPA81487.1"/>
    <property type="molecule type" value="Genomic_DNA"/>
</dbReference>
<dbReference type="Gene3D" id="3.40.50.300">
    <property type="entry name" value="P-loop containing nucleotide triphosphate hydrolases"/>
    <property type="match status" value="1"/>
</dbReference>
<evidence type="ECO:0000256" key="2">
    <source>
        <dbReference type="ARBA" id="ARBA00007249"/>
    </source>
</evidence>
<evidence type="ECO:0000256" key="3">
    <source>
        <dbReference type="ARBA" id="ARBA00013870"/>
    </source>
</evidence>
<evidence type="ECO:0000256" key="7">
    <source>
        <dbReference type="ARBA" id="ARBA00022917"/>
    </source>
</evidence>
<dbReference type="Pfam" id="PF22594">
    <property type="entry name" value="GTP-eEF1A_C"/>
    <property type="match status" value="1"/>
</dbReference>
<accession>A0A3N4I7N3</accession>
<proteinExistence type="inferred from homology"/>
<dbReference type="OrthoDB" id="342024at2759"/>
<dbReference type="InterPro" id="IPR054696">
    <property type="entry name" value="GTP-eEF1A_C"/>
</dbReference>
<evidence type="ECO:0000256" key="5">
    <source>
        <dbReference type="ARBA" id="ARBA00022741"/>
    </source>
</evidence>
<dbReference type="CDD" id="cd16267">
    <property type="entry name" value="HBS1-like_II"/>
    <property type="match status" value="1"/>
</dbReference>
<comment type="subunit">
    <text evidence="10">Component of the Dom34-Hbs1 complex, also named Pelota-HBS1L complex, composed of dom34 and hbs1.</text>
</comment>
<keyword evidence="6" id="KW-0378">Hydrolase</keyword>
<organism evidence="13 14">
    <name type="scientific">Ascobolus immersus RN42</name>
    <dbReference type="NCBI Taxonomy" id="1160509"/>
    <lineage>
        <taxon>Eukaryota</taxon>
        <taxon>Fungi</taxon>
        <taxon>Dikarya</taxon>
        <taxon>Ascomycota</taxon>
        <taxon>Pezizomycotina</taxon>
        <taxon>Pezizomycetes</taxon>
        <taxon>Pezizales</taxon>
        <taxon>Ascobolaceae</taxon>
        <taxon>Ascobolus</taxon>
    </lineage>
</organism>
<dbReference type="Pfam" id="PF00009">
    <property type="entry name" value="GTP_EFTU"/>
    <property type="match status" value="1"/>
</dbReference>
<dbReference type="PRINTS" id="PR00315">
    <property type="entry name" value="ELONGATNFCT"/>
</dbReference>
<feature type="domain" description="Tr-type G" evidence="12">
    <location>
        <begin position="64"/>
        <end position="293"/>
    </location>
</feature>
<dbReference type="InterPro" id="IPR004161">
    <property type="entry name" value="EFTu-like_2"/>
</dbReference>
<dbReference type="GO" id="GO:1990533">
    <property type="term" value="C:Dom34-Hbs1 complex"/>
    <property type="evidence" value="ECO:0007669"/>
    <property type="project" value="UniProtKB-ARBA"/>
</dbReference>
<dbReference type="GO" id="GO:0005829">
    <property type="term" value="C:cytosol"/>
    <property type="evidence" value="ECO:0007669"/>
    <property type="project" value="GOC"/>
</dbReference>
<gene>
    <name evidence="13" type="ORF">BJ508DRAFT_112522</name>
</gene>
<dbReference type="Gene3D" id="2.40.30.10">
    <property type="entry name" value="Translation factors"/>
    <property type="match status" value="2"/>
</dbReference>
<comment type="similarity">
    <text evidence="2">Belongs to the TRAFAC class translation factor GTPase superfamily. Classic translation factor GTPase family. EF-Tu/EF-1A subfamily.</text>
</comment>
<evidence type="ECO:0000256" key="4">
    <source>
        <dbReference type="ARBA" id="ARBA00022490"/>
    </source>
</evidence>
<keyword evidence="7" id="KW-0648">Protein biosynthesis</keyword>
<evidence type="ECO:0000256" key="1">
    <source>
        <dbReference type="ARBA" id="ARBA00004496"/>
    </source>
</evidence>
<dbReference type="GO" id="GO:0002184">
    <property type="term" value="P:cytoplasmic translational termination"/>
    <property type="evidence" value="ECO:0007669"/>
    <property type="project" value="UniProtKB-ARBA"/>
</dbReference>
<evidence type="ECO:0000313" key="14">
    <source>
        <dbReference type="Proteomes" id="UP000275078"/>
    </source>
</evidence>
<dbReference type="SUPFAM" id="SSF50447">
    <property type="entry name" value="Translation proteins"/>
    <property type="match status" value="1"/>
</dbReference>
<evidence type="ECO:0000313" key="13">
    <source>
        <dbReference type="EMBL" id="RPA81487.1"/>
    </source>
</evidence>
<dbReference type="PROSITE" id="PS51722">
    <property type="entry name" value="G_TR_2"/>
    <property type="match status" value="1"/>
</dbReference>
<dbReference type="Pfam" id="PF03144">
    <property type="entry name" value="GTP_EFTU_D2"/>
    <property type="match status" value="1"/>
</dbReference>
<evidence type="ECO:0000256" key="6">
    <source>
        <dbReference type="ARBA" id="ARBA00022801"/>
    </source>
</evidence>
<dbReference type="InterPro" id="IPR050100">
    <property type="entry name" value="TRAFAC_GTPase_members"/>
</dbReference>
<evidence type="ECO:0000256" key="11">
    <source>
        <dbReference type="ARBA" id="ARBA00074866"/>
    </source>
</evidence>
<dbReference type="FunFam" id="3.40.50.300:FF:000204">
    <property type="entry name" value="Translation elongation factor Tu"/>
    <property type="match status" value="1"/>
</dbReference>
<comment type="subcellular location">
    <subcellularLocation>
        <location evidence="1">Cytoplasm</location>
    </subcellularLocation>
</comment>
<dbReference type="SUPFAM" id="SSF52540">
    <property type="entry name" value="P-loop containing nucleoside triphosphate hydrolases"/>
    <property type="match status" value="1"/>
</dbReference>
<keyword evidence="14" id="KW-1185">Reference proteome</keyword>
<reference evidence="13 14" key="1">
    <citation type="journal article" date="2018" name="Nat. Ecol. Evol.">
        <title>Pezizomycetes genomes reveal the molecular basis of ectomycorrhizal truffle lifestyle.</title>
        <authorList>
            <person name="Murat C."/>
            <person name="Payen T."/>
            <person name="Noel B."/>
            <person name="Kuo A."/>
            <person name="Morin E."/>
            <person name="Chen J."/>
            <person name="Kohler A."/>
            <person name="Krizsan K."/>
            <person name="Balestrini R."/>
            <person name="Da Silva C."/>
            <person name="Montanini B."/>
            <person name="Hainaut M."/>
            <person name="Levati E."/>
            <person name="Barry K.W."/>
            <person name="Belfiori B."/>
            <person name="Cichocki N."/>
            <person name="Clum A."/>
            <person name="Dockter R.B."/>
            <person name="Fauchery L."/>
            <person name="Guy J."/>
            <person name="Iotti M."/>
            <person name="Le Tacon F."/>
            <person name="Lindquist E.A."/>
            <person name="Lipzen A."/>
            <person name="Malagnac F."/>
            <person name="Mello A."/>
            <person name="Molinier V."/>
            <person name="Miyauchi S."/>
            <person name="Poulain J."/>
            <person name="Riccioni C."/>
            <person name="Rubini A."/>
            <person name="Sitrit Y."/>
            <person name="Splivallo R."/>
            <person name="Traeger S."/>
            <person name="Wang M."/>
            <person name="Zifcakova L."/>
            <person name="Wipf D."/>
            <person name="Zambonelli A."/>
            <person name="Paolocci F."/>
            <person name="Nowrousian M."/>
            <person name="Ottonello S."/>
            <person name="Baldrian P."/>
            <person name="Spatafora J.W."/>
            <person name="Henrissat B."/>
            <person name="Nagy L.G."/>
            <person name="Aury J.M."/>
            <person name="Wincker P."/>
            <person name="Grigoriev I.V."/>
            <person name="Bonfante P."/>
            <person name="Martin F.M."/>
        </authorList>
    </citation>
    <scope>NUCLEOTIDE SEQUENCE [LARGE SCALE GENOMIC DNA]</scope>
    <source>
        <strain evidence="13 14">RN42</strain>
    </source>
</reference>
<sequence>MKWYKERMWTDCWAGLDNKKKKGKDIVEAVKDLSVVDNAADIERTAKTNKNVDVIKEFAAGNAKKESNFVVVGHVDAGKSTLMGRLLYDLKVVDERTIQKFKSESEKIGKASFQYAWVLDQTEEERARGVTMDIAQNSFETDKAKFTILDAPGHRDFIPNMIAGSSQADFAVLVIDSSTGAFEAGFHLQGQTKEHTLLVRSIGIQRIIVAVNKLDSVSWAEERFEEIRQQMTVFLTSAGFHAKNISFVPCSGLTGENVVTPLKPSKAPWYKGSSLITELENSSPLARAIDKPLRLTVADVFRGGIQNPVSISGRIDSGTLQVGDVLLALPSGEKTAVKAIEINNDPRPWAVAGHNCTIHLAGIDMLHLKQGDVLSSVSNPIPVVKEFTAKVLAFQTITPMAVDIHRGRLHVPGKITHLVRTLDKATGEEVKKKPRFIGPGTAAQVKVSLEQGVPLERGGRVVFRFGGVTVGSGVVE</sequence>
<dbReference type="PANTHER" id="PTHR23115">
    <property type="entry name" value="TRANSLATION FACTOR"/>
    <property type="match status" value="1"/>
</dbReference>
<dbReference type="InterPro" id="IPR009000">
    <property type="entry name" value="Transl_B-barrel_sf"/>
</dbReference>
<dbReference type="STRING" id="1160509.A0A3N4I7N3"/>
<keyword evidence="8" id="KW-0342">GTP-binding</keyword>
<keyword evidence="4" id="KW-0963">Cytoplasm</keyword>
<dbReference type="AlphaFoldDB" id="A0A3N4I7N3"/>
<dbReference type="GO" id="GO:0003924">
    <property type="term" value="F:GTPase activity"/>
    <property type="evidence" value="ECO:0007669"/>
    <property type="project" value="InterPro"/>
</dbReference>
<evidence type="ECO:0000256" key="8">
    <source>
        <dbReference type="ARBA" id="ARBA00023134"/>
    </source>
</evidence>
<dbReference type="InterPro" id="IPR000795">
    <property type="entry name" value="T_Tr_GTP-bd_dom"/>
</dbReference>
<dbReference type="SUPFAM" id="SSF50465">
    <property type="entry name" value="EF-Tu/eEF-1alpha/eIF2-gamma C-terminal domain"/>
    <property type="match status" value="1"/>
</dbReference>
<evidence type="ECO:0000256" key="10">
    <source>
        <dbReference type="ARBA" id="ARBA00063537"/>
    </source>
</evidence>
<keyword evidence="5" id="KW-0547">Nucleotide-binding</keyword>
<dbReference type="Proteomes" id="UP000275078">
    <property type="component" value="Unassembled WGS sequence"/>
</dbReference>
<dbReference type="GO" id="GO:0005525">
    <property type="term" value="F:GTP binding"/>
    <property type="evidence" value="ECO:0007669"/>
    <property type="project" value="UniProtKB-KW"/>
</dbReference>
<dbReference type="InterPro" id="IPR009001">
    <property type="entry name" value="Transl_elong_EF1A/Init_IF2_C"/>
</dbReference>
<evidence type="ECO:0000259" key="12">
    <source>
        <dbReference type="PROSITE" id="PS51722"/>
    </source>
</evidence>
<name>A0A3N4I7N3_ASCIM</name>
<dbReference type="InterPro" id="IPR027417">
    <property type="entry name" value="P-loop_NTPase"/>
</dbReference>
<evidence type="ECO:0000256" key="9">
    <source>
        <dbReference type="ARBA" id="ARBA00049117"/>
    </source>
</evidence>
<protein>
    <recommendedName>
        <fullName evidence="11">Elongation factor 1 alpha-like protein</fullName>
    </recommendedName>
    <alternativeName>
        <fullName evidence="3">Elongation factor 1-alpha</fullName>
    </alternativeName>
</protein>
<dbReference type="CDD" id="cd01883">
    <property type="entry name" value="EF1_alpha"/>
    <property type="match status" value="1"/>
</dbReference>
<comment type="catalytic activity">
    <reaction evidence="9">
        <text>GTP + H2O = GDP + phosphate + H(+)</text>
        <dbReference type="Rhea" id="RHEA:19669"/>
        <dbReference type="ChEBI" id="CHEBI:15377"/>
        <dbReference type="ChEBI" id="CHEBI:15378"/>
        <dbReference type="ChEBI" id="CHEBI:37565"/>
        <dbReference type="ChEBI" id="CHEBI:43474"/>
        <dbReference type="ChEBI" id="CHEBI:58189"/>
    </reaction>
    <physiologicalReaction direction="left-to-right" evidence="9">
        <dbReference type="Rhea" id="RHEA:19670"/>
    </physiologicalReaction>
</comment>
<dbReference type="FunFam" id="2.40.30.10:FF:000020">
    <property type="entry name" value="Translation elongation factor EF-1"/>
    <property type="match status" value="1"/>
</dbReference>